<dbReference type="EMBL" id="GACK01010959">
    <property type="protein sequence ID" value="JAA54075.1"/>
    <property type="molecule type" value="mRNA"/>
</dbReference>
<accession>L7LQW6</accession>
<proteinExistence type="evidence at transcript level"/>
<organism evidence="2">
    <name type="scientific">Rhipicephalus pulchellus</name>
    <name type="common">Yellow backed tick</name>
    <name type="synonym">Dermacentor pulchellus</name>
    <dbReference type="NCBI Taxonomy" id="72859"/>
    <lineage>
        <taxon>Eukaryota</taxon>
        <taxon>Metazoa</taxon>
        <taxon>Ecdysozoa</taxon>
        <taxon>Arthropoda</taxon>
        <taxon>Chelicerata</taxon>
        <taxon>Arachnida</taxon>
        <taxon>Acari</taxon>
        <taxon>Parasitiformes</taxon>
        <taxon>Ixodida</taxon>
        <taxon>Ixodoidea</taxon>
        <taxon>Ixodidae</taxon>
        <taxon>Rhipicephalinae</taxon>
        <taxon>Rhipicephalus</taxon>
        <taxon>Rhipicephalus</taxon>
    </lineage>
</organism>
<protein>
    <submittedName>
        <fullName evidence="2">Putative group i salivary lipocalin</fullName>
    </submittedName>
</protein>
<keyword evidence="1" id="KW-0732">Signal</keyword>
<dbReference type="AlphaFoldDB" id="L7LQW6"/>
<evidence type="ECO:0000313" key="2">
    <source>
        <dbReference type="EMBL" id="JAA54075.1"/>
    </source>
</evidence>
<reference evidence="2" key="2">
    <citation type="journal article" date="2015" name="J. Proteomics">
        <title>Sexual differences in the sialomes of the zebra tick, Rhipicephalus pulchellus.</title>
        <authorList>
            <person name="Tan A.W."/>
            <person name="Francischetti I.M."/>
            <person name="Slovak M."/>
            <person name="Kini R.M."/>
            <person name="Ribeiro J.M."/>
        </authorList>
    </citation>
    <scope>NUCLEOTIDE SEQUENCE</scope>
    <source>
        <tissue evidence="2">Salivary gland</tissue>
    </source>
</reference>
<dbReference type="InterPro" id="IPR012674">
    <property type="entry name" value="Calycin"/>
</dbReference>
<feature type="signal peptide" evidence="1">
    <location>
        <begin position="1"/>
        <end position="18"/>
    </location>
</feature>
<reference evidence="2" key="1">
    <citation type="submission" date="2012-11" db="EMBL/GenBank/DDBJ databases">
        <authorList>
            <person name="Lucero-Rivera Y.E."/>
            <person name="Tovar-Ramirez D."/>
        </authorList>
    </citation>
    <scope>NUCLEOTIDE SEQUENCE</scope>
    <source>
        <tissue evidence="2">Salivary gland</tissue>
    </source>
</reference>
<sequence length="174" mass="20482">MRAEAFFLVFVLFVHVHGAPLKDLIDALNTTKPIWLYKQSYQHSPEAPGRTCVRWNKIDLSNSSYIFYNSFKRNGDYHTDENMHAKLTEMSRTGVMEVDYKREGGESQHVFYTLDEWHPNEKCFILTRSIDGRNYECELHLWHQQLQRNHAKCDARYREICGEGPEVFSDDGCL</sequence>
<feature type="chain" id="PRO_5003980765" evidence="1">
    <location>
        <begin position="19"/>
        <end position="174"/>
    </location>
</feature>
<dbReference type="SUPFAM" id="SSF50814">
    <property type="entry name" value="Lipocalins"/>
    <property type="match status" value="1"/>
</dbReference>
<evidence type="ECO:0000256" key="1">
    <source>
        <dbReference type="SAM" id="SignalP"/>
    </source>
</evidence>
<dbReference type="Gene3D" id="2.40.128.20">
    <property type="match status" value="1"/>
</dbReference>
<name>L7LQW6_RHIPC</name>